<keyword evidence="4" id="KW-1185">Reference proteome</keyword>
<feature type="transmembrane region" description="Helical" evidence="1">
    <location>
        <begin position="393"/>
        <end position="412"/>
    </location>
</feature>
<keyword evidence="1" id="KW-0472">Membrane</keyword>
<keyword evidence="1" id="KW-1133">Transmembrane helix</keyword>
<evidence type="ECO:0000259" key="2">
    <source>
        <dbReference type="PROSITE" id="PS50125"/>
    </source>
</evidence>
<evidence type="ECO:0000313" key="4">
    <source>
        <dbReference type="Proteomes" id="UP000189177"/>
    </source>
</evidence>
<dbReference type="InterPro" id="IPR050697">
    <property type="entry name" value="Adenylyl/Guanylyl_Cyclase_3/4"/>
</dbReference>
<name>A0A1V2ZWN3_9GAMM</name>
<dbReference type="Gene3D" id="3.30.70.1230">
    <property type="entry name" value="Nucleotide cyclase"/>
    <property type="match status" value="1"/>
</dbReference>
<dbReference type="SMART" id="SM01080">
    <property type="entry name" value="CHASE2"/>
    <property type="match status" value="1"/>
</dbReference>
<feature type="transmembrane region" description="Helical" evidence="1">
    <location>
        <begin position="424"/>
        <end position="443"/>
    </location>
</feature>
<protein>
    <submittedName>
        <fullName evidence="3">Adenylate/guanylate cyclase domain-containing protein</fullName>
    </submittedName>
</protein>
<dbReference type="PROSITE" id="PS50125">
    <property type="entry name" value="GUANYLATE_CYCLASE_2"/>
    <property type="match status" value="1"/>
</dbReference>
<dbReference type="PANTHER" id="PTHR43081:SF1">
    <property type="entry name" value="ADENYLATE CYCLASE, TERMINAL-DIFFERENTIATION SPECIFIC"/>
    <property type="match status" value="1"/>
</dbReference>
<dbReference type="EMBL" id="MUZR01000045">
    <property type="protein sequence ID" value="OOC09538.1"/>
    <property type="molecule type" value="Genomic_DNA"/>
</dbReference>
<dbReference type="Pfam" id="PF05226">
    <property type="entry name" value="CHASE2"/>
    <property type="match status" value="1"/>
</dbReference>
<comment type="caution">
    <text evidence="3">The sequence shown here is derived from an EMBL/GenBank/DDBJ whole genome shotgun (WGS) entry which is preliminary data.</text>
</comment>
<dbReference type="InterPro" id="IPR029787">
    <property type="entry name" value="Nucleotide_cyclase"/>
</dbReference>
<dbReference type="GO" id="GO:0006171">
    <property type="term" value="P:cAMP biosynthetic process"/>
    <property type="evidence" value="ECO:0007669"/>
    <property type="project" value="TreeGrafter"/>
</dbReference>
<keyword evidence="1" id="KW-0812">Transmembrane</keyword>
<proteinExistence type="predicted"/>
<sequence>MNPTRSRRHATALGVLLVALLALPQVTGIPGVTPALDRVERLVYDLRMQAHPPARGATDSEVPIVIVDIDEASLEREGQWPWPRRRIAELVERLDAAGAGVITLDILFAEAERNPVETVREHLPQDAALQARLDRLAPELDGDHRLARALQGREVVLGYVFHAQQRSRSGALPEPLPLEEPLAVEELALPPASGYSAPLPVLRETAATAGFFSLIPDADGTLRRAPLLARIDGELYGSLATETVRQFLFLEEARLTTETIDRREHLEALHLDDHLTVPVDGRGRMLVPYRGPPGSFPYVSAWQVLEDDPAERIPPGAIVLVGTTAPGLFDLRATPMDAVFPGVEIHANLIAAMLDEAFLTEPAWAPGANLSMLLVAGGLLALVLPRLAPLRQLAASLAAGGVLLAFTAWLWSAHGLVLDLASPLLAVVLIAVFNLGWGFLFEARTRHRLKAMFGQYVPPALVEQMSEHPEAFDFEGRSRELSILFSDIRGFTGLSESLEADQLKRLLNRYFTPMTRVIFEHRGTIDKYVGDMVMAFWGAPVDDREHATHAVEAALEMQAETARLREAFTAQGLPDIHVGIGINSGVVNVGDMGSEYRRAYTVLGDAVNLASRLEGSSKYYGVGIVVGERTRELTGECFVWRELDRVRVKGRDRPVRVFEPVCRSPEHTPELQAELDSLAQALDAFRSADLDAAEKAFRRLTGAYPGVGLYRLYLDRIEHLRREPPPPDWDGSWTRESK</sequence>
<dbReference type="PANTHER" id="PTHR43081">
    <property type="entry name" value="ADENYLATE CYCLASE, TERMINAL-DIFFERENTIATION SPECIFIC-RELATED"/>
    <property type="match status" value="1"/>
</dbReference>
<evidence type="ECO:0000313" key="3">
    <source>
        <dbReference type="EMBL" id="OOC09538.1"/>
    </source>
</evidence>
<dbReference type="CDD" id="cd07302">
    <property type="entry name" value="CHD"/>
    <property type="match status" value="1"/>
</dbReference>
<dbReference type="GO" id="GO:0035556">
    <property type="term" value="P:intracellular signal transduction"/>
    <property type="evidence" value="ECO:0007669"/>
    <property type="project" value="InterPro"/>
</dbReference>
<reference evidence="3 4" key="1">
    <citation type="submission" date="2017-02" db="EMBL/GenBank/DDBJ databases">
        <title>Genomic diversity within the haloalkaliphilic genus Thioalkalivibrio.</title>
        <authorList>
            <person name="Ahn A.-C."/>
            <person name="Meier-Kolthoff J."/>
            <person name="Overmars L."/>
            <person name="Richter M."/>
            <person name="Woyke T."/>
            <person name="Sorokin D.Y."/>
            <person name="Muyzer G."/>
        </authorList>
    </citation>
    <scope>NUCLEOTIDE SEQUENCE [LARGE SCALE GENOMIC DNA]</scope>
    <source>
        <strain evidence="3 4">HL17</strain>
    </source>
</reference>
<accession>A0A1V2ZWN3</accession>
<organism evidence="3 4">
    <name type="scientific">Thioalkalivibrio halophilus</name>
    <dbReference type="NCBI Taxonomy" id="252474"/>
    <lineage>
        <taxon>Bacteria</taxon>
        <taxon>Pseudomonadati</taxon>
        <taxon>Pseudomonadota</taxon>
        <taxon>Gammaproteobacteria</taxon>
        <taxon>Chromatiales</taxon>
        <taxon>Ectothiorhodospiraceae</taxon>
        <taxon>Thioalkalivibrio</taxon>
    </lineage>
</organism>
<dbReference type="STRING" id="252474.B1A74_10400"/>
<dbReference type="InterPro" id="IPR007890">
    <property type="entry name" value="CHASE2"/>
</dbReference>
<evidence type="ECO:0000256" key="1">
    <source>
        <dbReference type="SAM" id="Phobius"/>
    </source>
</evidence>
<dbReference type="OrthoDB" id="9806704at2"/>
<dbReference type="Proteomes" id="UP000189177">
    <property type="component" value="Unassembled WGS sequence"/>
</dbReference>
<dbReference type="GO" id="GO:0004016">
    <property type="term" value="F:adenylate cyclase activity"/>
    <property type="evidence" value="ECO:0007669"/>
    <property type="project" value="UniProtKB-ARBA"/>
</dbReference>
<dbReference type="SMART" id="SM00044">
    <property type="entry name" value="CYCc"/>
    <property type="match status" value="1"/>
</dbReference>
<dbReference type="Pfam" id="PF00211">
    <property type="entry name" value="Guanylate_cyc"/>
    <property type="match status" value="1"/>
</dbReference>
<dbReference type="SUPFAM" id="SSF55073">
    <property type="entry name" value="Nucleotide cyclase"/>
    <property type="match status" value="1"/>
</dbReference>
<feature type="domain" description="Guanylate cyclase" evidence="2">
    <location>
        <begin position="482"/>
        <end position="614"/>
    </location>
</feature>
<dbReference type="InterPro" id="IPR001054">
    <property type="entry name" value="A/G_cyclase"/>
</dbReference>
<feature type="transmembrane region" description="Helical" evidence="1">
    <location>
        <begin position="363"/>
        <end position="384"/>
    </location>
</feature>
<gene>
    <name evidence="3" type="ORF">B1A74_10400</name>
</gene>
<dbReference type="RefSeq" id="WP_077244596.1">
    <property type="nucleotide sequence ID" value="NZ_MUZR01000045.1"/>
</dbReference>
<dbReference type="AlphaFoldDB" id="A0A1V2ZWN3"/>